<sequence>MSWPFTTLRILYPLLSLFSLIIISLLSAWVSSTNSFSTSFDSYYKQITNKPFHSSPNFPMEIYFGFIFSIISLIFSTVLSFPKISRKFGYKVFVYLTVTFLSIVWFIISIVILVRVNNGSIIDSKNMTDQLQEEVHELQTEYSSEEAIPDTDNLLSFGKAITALGWVQFLCWTFVTVILAHIRSRKWTKKDRNKKITIISQYDQYDKDAKMLNTPAILKEIDELVRNPQIAHTTKDPSSKSPVVELNLQLTKNTTTTYSLDPASFTPTQSPDDYFYSRALYDYKL</sequence>
<feature type="transmembrane region" description="Helical" evidence="2">
    <location>
        <begin position="12"/>
        <end position="30"/>
    </location>
</feature>
<evidence type="ECO:0000256" key="2">
    <source>
        <dbReference type="SAM" id="Phobius"/>
    </source>
</evidence>
<evidence type="ECO:0000313" key="4">
    <source>
        <dbReference type="Proteomes" id="UP000789570"/>
    </source>
</evidence>
<keyword evidence="4" id="KW-1185">Reference proteome</keyword>
<feature type="transmembrane region" description="Helical" evidence="2">
    <location>
        <begin position="160"/>
        <end position="182"/>
    </location>
</feature>
<keyword evidence="2" id="KW-0812">Transmembrane</keyword>
<accession>A0A9N9AD56</accession>
<feature type="coiled-coil region" evidence="1">
    <location>
        <begin position="121"/>
        <end position="148"/>
    </location>
</feature>
<proteinExistence type="predicted"/>
<dbReference type="EMBL" id="CAJVPQ010000984">
    <property type="protein sequence ID" value="CAG8524874.1"/>
    <property type="molecule type" value="Genomic_DNA"/>
</dbReference>
<keyword evidence="1" id="KW-0175">Coiled coil</keyword>
<evidence type="ECO:0000256" key="1">
    <source>
        <dbReference type="SAM" id="Coils"/>
    </source>
</evidence>
<name>A0A9N9AD56_9GLOM</name>
<feature type="transmembrane region" description="Helical" evidence="2">
    <location>
        <begin position="93"/>
        <end position="114"/>
    </location>
</feature>
<evidence type="ECO:0000313" key="3">
    <source>
        <dbReference type="EMBL" id="CAG8524874.1"/>
    </source>
</evidence>
<gene>
    <name evidence="3" type="ORF">FCALED_LOCUS4887</name>
</gene>
<dbReference type="OrthoDB" id="2396288at2759"/>
<keyword evidence="2" id="KW-1133">Transmembrane helix</keyword>
<organism evidence="3 4">
    <name type="scientific">Funneliformis caledonium</name>
    <dbReference type="NCBI Taxonomy" id="1117310"/>
    <lineage>
        <taxon>Eukaryota</taxon>
        <taxon>Fungi</taxon>
        <taxon>Fungi incertae sedis</taxon>
        <taxon>Mucoromycota</taxon>
        <taxon>Glomeromycotina</taxon>
        <taxon>Glomeromycetes</taxon>
        <taxon>Glomerales</taxon>
        <taxon>Glomeraceae</taxon>
        <taxon>Funneliformis</taxon>
    </lineage>
</organism>
<feature type="transmembrane region" description="Helical" evidence="2">
    <location>
        <begin position="62"/>
        <end position="81"/>
    </location>
</feature>
<reference evidence="3" key="1">
    <citation type="submission" date="2021-06" db="EMBL/GenBank/DDBJ databases">
        <authorList>
            <person name="Kallberg Y."/>
            <person name="Tangrot J."/>
            <person name="Rosling A."/>
        </authorList>
    </citation>
    <scope>NUCLEOTIDE SEQUENCE</scope>
    <source>
        <strain evidence="3">UK204</strain>
    </source>
</reference>
<keyword evidence="2" id="KW-0472">Membrane</keyword>
<dbReference type="Proteomes" id="UP000789570">
    <property type="component" value="Unassembled WGS sequence"/>
</dbReference>
<comment type="caution">
    <text evidence="3">The sequence shown here is derived from an EMBL/GenBank/DDBJ whole genome shotgun (WGS) entry which is preliminary data.</text>
</comment>
<protein>
    <submittedName>
        <fullName evidence="3">16208_t:CDS:1</fullName>
    </submittedName>
</protein>
<dbReference type="AlphaFoldDB" id="A0A9N9AD56"/>